<evidence type="ECO:0000256" key="5">
    <source>
        <dbReference type="ARBA" id="ARBA00022673"/>
    </source>
</evidence>
<evidence type="ECO:0000256" key="1">
    <source>
        <dbReference type="ARBA" id="ARBA00004448"/>
    </source>
</evidence>
<evidence type="ECO:0000256" key="12">
    <source>
        <dbReference type="ARBA" id="ARBA00023136"/>
    </source>
</evidence>
<dbReference type="OrthoDB" id="278338at2759"/>
<dbReference type="InterPro" id="IPR006769">
    <property type="entry name" value="MCU_C"/>
</dbReference>
<dbReference type="STRING" id="4781.A0A0P1AV08"/>
<evidence type="ECO:0000256" key="11">
    <source>
        <dbReference type="ARBA" id="ARBA00023128"/>
    </source>
</evidence>
<dbReference type="GO" id="GO:0005262">
    <property type="term" value="F:calcium channel activity"/>
    <property type="evidence" value="ECO:0007669"/>
    <property type="project" value="UniProtKB-KW"/>
</dbReference>
<evidence type="ECO:0000256" key="14">
    <source>
        <dbReference type="ARBA" id="ARBA00036634"/>
    </source>
</evidence>
<keyword evidence="7" id="KW-0999">Mitochondrion inner membrane</keyword>
<dbReference type="InterPro" id="IPR039055">
    <property type="entry name" value="MCU_fam"/>
</dbReference>
<evidence type="ECO:0000256" key="6">
    <source>
        <dbReference type="ARBA" id="ARBA00022692"/>
    </source>
</evidence>
<evidence type="ECO:0000256" key="10">
    <source>
        <dbReference type="ARBA" id="ARBA00023065"/>
    </source>
</evidence>
<dbReference type="AlphaFoldDB" id="A0A0P1AV08"/>
<keyword evidence="5" id="KW-0107">Calcium channel</keyword>
<evidence type="ECO:0000259" key="15">
    <source>
        <dbReference type="Pfam" id="PF04678"/>
    </source>
</evidence>
<accession>A0A0P1AV08</accession>
<organism evidence="16 17">
    <name type="scientific">Plasmopara halstedii</name>
    <name type="common">Downy mildew of sunflower</name>
    <dbReference type="NCBI Taxonomy" id="4781"/>
    <lineage>
        <taxon>Eukaryota</taxon>
        <taxon>Sar</taxon>
        <taxon>Stramenopiles</taxon>
        <taxon>Oomycota</taxon>
        <taxon>Peronosporomycetes</taxon>
        <taxon>Peronosporales</taxon>
        <taxon>Peronosporaceae</taxon>
        <taxon>Plasmopara</taxon>
    </lineage>
</organism>
<dbReference type="GO" id="GO:0036444">
    <property type="term" value="P:calcium import into the mitochondrion"/>
    <property type="evidence" value="ECO:0007669"/>
    <property type="project" value="TreeGrafter"/>
</dbReference>
<keyword evidence="13" id="KW-0407">Ion channel</keyword>
<sequence>MTLRTLLRASPARIPSLSYHIKSISHASSSSRFSSYNDSTSPLIKVQNIATSYGQLDILLPLPGIVGLTRFELEDGNASVKDVINAVQDIDITLKSVEITTPDGTKLARTVRLSELASMSFCLRLNHMNILIESGVSVLNEKKLREESVAFATVKAAIEKDVRLILPLHEFYEMCHNVGAEEKVGTKWLRELQRRHLVVHFDRSRNPQLENVLILRPYSLESILTLQNSLDSELYNIKHDRKVKERQVTEVMSSIKKLKQIEKDVALAARWMPNVQKWFGLTSLTGFYGTLMYCVWDVYSWDVMEPITYFIGFTTVLGNSFYHAMTKQDPTYSNMWQKRYANRVLLLSKQRNYNPMELTRLEARLVDLEKDLTVLMQWEKVQMQDKTL</sequence>
<keyword evidence="10" id="KW-0406">Ion transport</keyword>
<name>A0A0P1AV08_PLAHL</name>
<dbReference type="OMA" id="MPNAQKW"/>
<comment type="catalytic activity">
    <reaction evidence="14">
        <text>Ca(2+)(in) = Ca(2+)(out)</text>
        <dbReference type="Rhea" id="RHEA:29671"/>
        <dbReference type="ChEBI" id="CHEBI:29108"/>
    </reaction>
</comment>
<dbReference type="Proteomes" id="UP000054928">
    <property type="component" value="Unassembled WGS sequence"/>
</dbReference>
<dbReference type="Pfam" id="PF04678">
    <property type="entry name" value="MCU"/>
    <property type="match status" value="1"/>
</dbReference>
<dbReference type="GO" id="GO:0015292">
    <property type="term" value="F:uniporter activity"/>
    <property type="evidence" value="ECO:0007669"/>
    <property type="project" value="TreeGrafter"/>
</dbReference>
<dbReference type="GO" id="GO:1990246">
    <property type="term" value="C:uniplex complex"/>
    <property type="evidence" value="ECO:0007669"/>
    <property type="project" value="TreeGrafter"/>
</dbReference>
<evidence type="ECO:0000256" key="4">
    <source>
        <dbReference type="ARBA" id="ARBA00022568"/>
    </source>
</evidence>
<dbReference type="RefSeq" id="XP_024581601.1">
    <property type="nucleotide sequence ID" value="XM_024715954.1"/>
</dbReference>
<evidence type="ECO:0000256" key="13">
    <source>
        <dbReference type="ARBA" id="ARBA00023303"/>
    </source>
</evidence>
<evidence type="ECO:0000256" key="2">
    <source>
        <dbReference type="ARBA" id="ARBA00005653"/>
    </source>
</evidence>
<proteinExistence type="inferred from homology"/>
<comment type="similarity">
    <text evidence="2">Belongs to the MCU (TC 1.A.77) family.</text>
</comment>
<comment type="subcellular location">
    <subcellularLocation>
        <location evidence="1">Mitochondrion inner membrane</location>
        <topology evidence="1">Multi-pass membrane protein</topology>
    </subcellularLocation>
</comment>
<keyword evidence="17" id="KW-1185">Reference proteome</keyword>
<keyword evidence="3" id="KW-0813">Transport</keyword>
<evidence type="ECO:0000313" key="17">
    <source>
        <dbReference type="Proteomes" id="UP000054928"/>
    </source>
</evidence>
<dbReference type="PANTHER" id="PTHR13462:SF10">
    <property type="entry name" value="CALCIUM UNIPORTER PROTEIN, MITOCHONDRIAL"/>
    <property type="match status" value="1"/>
</dbReference>
<dbReference type="GO" id="GO:0051560">
    <property type="term" value="P:mitochondrial calcium ion homeostasis"/>
    <property type="evidence" value="ECO:0007669"/>
    <property type="project" value="InterPro"/>
</dbReference>
<reference evidence="17" key="1">
    <citation type="submission" date="2014-09" db="EMBL/GenBank/DDBJ databases">
        <authorList>
            <person name="Sharma Rahul"/>
            <person name="Thines Marco"/>
        </authorList>
    </citation>
    <scope>NUCLEOTIDE SEQUENCE [LARGE SCALE GENOMIC DNA]</scope>
</reference>
<evidence type="ECO:0000256" key="8">
    <source>
        <dbReference type="ARBA" id="ARBA00022837"/>
    </source>
</evidence>
<evidence type="ECO:0000313" key="16">
    <source>
        <dbReference type="EMBL" id="CEG45232.1"/>
    </source>
</evidence>
<dbReference type="EMBL" id="CCYD01001551">
    <property type="protein sequence ID" value="CEG45232.1"/>
    <property type="molecule type" value="Genomic_DNA"/>
</dbReference>
<evidence type="ECO:0000256" key="9">
    <source>
        <dbReference type="ARBA" id="ARBA00022989"/>
    </source>
</evidence>
<protein>
    <recommendedName>
        <fullName evidence="15">Calcium uniporter protein C-terminal domain-containing protein</fullName>
    </recommendedName>
</protein>
<evidence type="ECO:0000256" key="7">
    <source>
        <dbReference type="ARBA" id="ARBA00022792"/>
    </source>
</evidence>
<dbReference type="GeneID" id="36396599"/>
<keyword evidence="4" id="KW-0109">Calcium transport</keyword>
<evidence type="ECO:0000256" key="3">
    <source>
        <dbReference type="ARBA" id="ARBA00022448"/>
    </source>
</evidence>
<keyword evidence="12" id="KW-0472">Membrane</keyword>
<keyword evidence="11" id="KW-0496">Mitochondrion</keyword>
<dbReference type="PANTHER" id="PTHR13462">
    <property type="entry name" value="CALCIUM UNIPORTER PROTEIN, MITOCHONDRIAL"/>
    <property type="match status" value="1"/>
</dbReference>
<keyword evidence="8" id="KW-0106">Calcium</keyword>
<feature type="domain" description="Calcium uniporter protein C-terminal" evidence="15">
    <location>
        <begin position="185"/>
        <end position="354"/>
    </location>
</feature>
<keyword evidence="9" id="KW-1133">Transmembrane helix</keyword>
<keyword evidence="6" id="KW-0812">Transmembrane</keyword>